<dbReference type="PANTHER" id="PTHR10622">
    <property type="entry name" value="HET DOMAIN-CONTAINING PROTEIN"/>
    <property type="match status" value="1"/>
</dbReference>
<sequence>MPISQRETAAEEASNLISVFGASSTTCDALSEPSTGNVWHSPDIARFTFNPHKRLIVEPPKRRAMSLQPENMTPTLHNLLVSAWRHDQEHACDIDYHSLPPKVLCYSSGPINLAARQDNRSRIQRQLLESCEQYVLNYLPARLVRISDMVLVTRAELWEAERPRVEKELQGFDPQELTEPMEGIGPDNTSRNNSHLRSHCDQVIDINRDAYIRNLFKFAIFSHRWGEDEPQFSDLMDLKCLPKIPTTGYQKLLKFCQKATDYDCNYAWSDTCCINKESSVEMDEAIRSMYRWYTIATVCIVHLAKSLTVDDFESEPWFKRGWTLQEVLAPQVIRFYGKDWEPICRETSIGEKAGDKAIKEIWSAIEAVTGIPHDDLWHFVPACDRITEKMKWASQRRTTKIEDGAYCLLGIFNVSLPVAYGEADRAWYRLMAVIANECTDASFFAWAGPPSPYSCSLPSSPASYLKLDPRIPISLFNRRHSQYEVTKLGVVIKMLVTPVRWNVLEDSDGREIGYTITPHNLEAFLVGADVPHGHIEKYKIGIINFRSIGDTANVEVGDECHCLVLAKVRSDDLGWTMVNTECVVVVRCVERICQGPETVLLYHTNAYGGGLRRRAHRYNPVIQATD</sequence>
<gene>
    <name evidence="3" type="ORF">L210DRAFT_3647812</name>
</gene>
<dbReference type="PANTHER" id="PTHR10622:SF10">
    <property type="entry name" value="HET DOMAIN-CONTAINING PROTEIN"/>
    <property type="match status" value="1"/>
</dbReference>
<feature type="region of interest" description="Disordered" evidence="1">
    <location>
        <begin position="176"/>
        <end position="195"/>
    </location>
</feature>
<accession>A0AAD4BPL8</accession>
<protein>
    <recommendedName>
        <fullName evidence="2">Heterokaryon incompatibility domain-containing protein</fullName>
    </recommendedName>
</protein>
<feature type="domain" description="Heterokaryon incompatibility" evidence="2">
    <location>
        <begin position="219"/>
        <end position="306"/>
    </location>
</feature>
<dbReference type="EMBL" id="WHUW01000021">
    <property type="protein sequence ID" value="KAF8436479.1"/>
    <property type="molecule type" value="Genomic_DNA"/>
</dbReference>
<keyword evidence="4" id="KW-1185">Reference proteome</keyword>
<evidence type="ECO:0000313" key="3">
    <source>
        <dbReference type="EMBL" id="KAF8436479.1"/>
    </source>
</evidence>
<dbReference type="Proteomes" id="UP001194468">
    <property type="component" value="Unassembled WGS sequence"/>
</dbReference>
<name>A0AAD4BPL8_BOLED</name>
<reference evidence="3" key="2">
    <citation type="journal article" date="2020" name="Nat. Commun.">
        <title>Large-scale genome sequencing of mycorrhizal fungi provides insights into the early evolution of symbiotic traits.</title>
        <authorList>
            <person name="Miyauchi S."/>
            <person name="Kiss E."/>
            <person name="Kuo A."/>
            <person name="Drula E."/>
            <person name="Kohler A."/>
            <person name="Sanchez-Garcia M."/>
            <person name="Morin E."/>
            <person name="Andreopoulos B."/>
            <person name="Barry K.W."/>
            <person name="Bonito G."/>
            <person name="Buee M."/>
            <person name="Carver A."/>
            <person name="Chen C."/>
            <person name="Cichocki N."/>
            <person name="Clum A."/>
            <person name="Culley D."/>
            <person name="Crous P.W."/>
            <person name="Fauchery L."/>
            <person name="Girlanda M."/>
            <person name="Hayes R.D."/>
            <person name="Keri Z."/>
            <person name="LaButti K."/>
            <person name="Lipzen A."/>
            <person name="Lombard V."/>
            <person name="Magnuson J."/>
            <person name="Maillard F."/>
            <person name="Murat C."/>
            <person name="Nolan M."/>
            <person name="Ohm R.A."/>
            <person name="Pangilinan J."/>
            <person name="Pereira M.F."/>
            <person name="Perotto S."/>
            <person name="Peter M."/>
            <person name="Pfister S."/>
            <person name="Riley R."/>
            <person name="Sitrit Y."/>
            <person name="Stielow J.B."/>
            <person name="Szollosi G."/>
            <person name="Zifcakova L."/>
            <person name="Stursova M."/>
            <person name="Spatafora J.W."/>
            <person name="Tedersoo L."/>
            <person name="Vaario L.M."/>
            <person name="Yamada A."/>
            <person name="Yan M."/>
            <person name="Wang P."/>
            <person name="Xu J."/>
            <person name="Bruns T."/>
            <person name="Baldrian P."/>
            <person name="Vilgalys R."/>
            <person name="Dunand C."/>
            <person name="Henrissat B."/>
            <person name="Grigoriev I.V."/>
            <person name="Hibbett D."/>
            <person name="Nagy L.G."/>
            <person name="Martin F.M."/>
        </authorList>
    </citation>
    <scope>NUCLEOTIDE SEQUENCE</scope>
    <source>
        <strain evidence="3">BED1</strain>
    </source>
</reference>
<evidence type="ECO:0000313" key="4">
    <source>
        <dbReference type="Proteomes" id="UP001194468"/>
    </source>
</evidence>
<evidence type="ECO:0000259" key="2">
    <source>
        <dbReference type="Pfam" id="PF06985"/>
    </source>
</evidence>
<reference evidence="3" key="1">
    <citation type="submission" date="2019-10" db="EMBL/GenBank/DDBJ databases">
        <authorList>
            <consortium name="DOE Joint Genome Institute"/>
            <person name="Kuo A."/>
            <person name="Miyauchi S."/>
            <person name="Kiss E."/>
            <person name="Drula E."/>
            <person name="Kohler A."/>
            <person name="Sanchez-Garcia M."/>
            <person name="Andreopoulos B."/>
            <person name="Barry K.W."/>
            <person name="Bonito G."/>
            <person name="Buee M."/>
            <person name="Carver A."/>
            <person name="Chen C."/>
            <person name="Cichocki N."/>
            <person name="Clum A."/>
            <person name="Culley D."/>
            <person name="Crous P.W."/>
            <person name="Fauchery L."/>
            <person name="Girlanda M."/>
            <person name="Hayes R."/>
            <person name="Keri Z."/>
            <person name="LaButti K."/>
            <person name="Lipzen A."/>
            <person name="Lombard V."/>
            <person name="Magnuson J."/>
            <person name="Maillard F."/>
            <person name="Morin E."/>
            <person name="Murat C."/>
            <person name="Nolan M."/>
            <person name="Ohm R."/>
            <person name="Pangilinan J."/>
            <person name="Pereira M."/>
            <person name="Perotto S."/>
            <person name="Peter M."/>
            <person name="Riley R."/>
            <person name="Sitrit Y."/>
            <person name="Stielow B."/>
            <person name="Szollosi G."/>
            <person name="Zifcakova L."/>
            <person name="Stursova M."/>
            <person name="Spatafora J.W."/>
            <person name="Tedersoo L."/>
            <person name="Vaario L.-M."/>
            <person name="Yamada A."/>
            <person name="Yan M."/>
            <person name="Wang P."/>
            <person name="Xu J."/>
            <person name="Bruns T."/>
            <person name="Baldrian P."/>
            <person name="Vilgalys R."/>
            <person name="Henrissat B."/>
            <person name="Grigoriev I.V."/>
            <person name="Hibbett D."/>
            <person name="Nagy L.G."/>
            <person name="Martin F.M."/>
        </authorList>
    </citation>
    <scope>NUCLEOTIDE SEQUENCE</scope>
    <source>
        <strain evidence="3">BED1</strain>
    </source>
</reference>
<dbReference type="Pfam" id="PF06985">
    <property type="entry name" value="HET"/>
    <property type="match status" value="1"/>
</dbReference>
<dbReference type="InterPro" id="IPR010730">
    <property type="entry name" value="HET"/>
</dbReference>
<organism evidence="3 4">
    <name type="scientific">Boletus edulis BED1</name>
    <dbReference type="NCBI Taxonomy" id="1328754"/>
    <lineage>
        <taxon>Eukaryota</taxon>
        <taxon>Fungi</taxon>
        <taxon>Dikarya</taxon>
        <taxon>Basidiomycota</taxon>
        <taxon>Agaricomycotina</taxon>
        <taxon>Agaricomycetes</taxon>
        <taxon>Agaricomycetidae</taxon>
        <taxon>Boletales</taxon>
        <taxon>Boletineae</taxon>
        <taxon>Boletaceae</taxon>
        <taxon>Boletoideae</taxon>
        <taxon>Boletus</taxon>
    </lineage>
</organism>
<evidence type="ECO:0000256" key="1">
    <source>
        <dbReference type="SAM" id="MobiDB-lite"/>
    </source>
</evidence>
<proteinExistence type="predicted"/>
<dbReference type="AlphaFoldDB" id="A0AAD4BPL8"/>
<comment type="caution">
    <text evidence="3">The sequence shown here is derived from an EMBL/GenBank/DDBJ whole genome shotgun (WGS) entry which is preliminary data.</text>
</comment>